<evidence type="ECO:0000259" key="6">
    <source>
        <dbReference type="Pfam" id="PF08281"/>
    </source>
</evidence>
<dbReference type="EMBL" id="LLKB01000005">
    <property type="protein sequence ID" value="KQC85040.1"/>
    <property type="molecule type" value="Genomic_DNA"/>
</dbReference>
<comment type="caution">
    <text evidence="7">The sequence shown here is derived from an EMBL/GenBank/DDBJ whole genome shotgun (WGS) entry which is preliminary data.</text>
</comment>
<comment type="similarity">
    <text evidence="1">Belongs to the sigma-70 factor family. ECF subfamily.</text>
</comment>
<dbReference type="RefSeq" id="WP_055944488.1">
    <property type="nucleotide sequence ID" value="NZ_JAQDCV010000005.1"/>
</dbReference>
<keyword evidence="3" id="KW-0731">Sigma factor</keyword>
<dbReference type="NCBIfam" id="TIGR02937">
    <property type="entry name" value="sigma70-ECF"/>
    <property type="match status" value="1"/>
</dbReference>
<feature type="domain" description="RNA polymerase sigma-70 region 2" evidence="5">
    <location>
        <begin position="10"/>
        <end position="77"/>
    </location>
</feature>
<dbReference type="InterPro" id="IPR013325">
    <property type="entry name" value="RNA_pol_sigma_r2"/>
</dbReference>
<sequence>MKKEELEQFILKYGETLMKFCKITTNDSELAWELYQDTMLRLVEHYKKLDMSENVKAWAISTAINLWKNRKRKYAWRKRIAKQESYEVHMENEFQIFDYANFAGEQDNSPEDTAIKNELIRFVQSQVRELPEKYRIVVYLYYTADMKIKDIAALCEIPESTVKSRLIKAKKILKHKIESAWK</sequence>
<proteinExistence type="inferred from homology"/>
<name>A0AAW3JRQ0_9FIRM</name>
<reference evidence="7 8" key="1">
    <citation type="submission" date="2015-10" db="EMBL/GenBank/DDBJ databases">
        <title>Butyribacter intestini gen. nov., sp. nov., a butyric acid-producing bacterium of the family Lachnospiraceae isolated from the human faeces.</title>
        <authorList>
            <person name="Zou Y."/>
            <person name="Xue W."/>
            <person name="Luo G."/>
            <person name="Lv M."/>
        </authorList>
    </citation>
    <scope>NUCLEOTIDE SEQUENCE [LARGE SCALE GENOMIC DNA]</scope>
    <source>
        <strain evidence="7 8">TF01-11</strain>
    </source>
</reference>
<dbReference type="InterPro" id="IPR013249">
    <property type="entry name" value="RNA_pol_sigma70_r4_t2"/>
</dbReference>
<keyword evidence="2" id="KW-0805">Transcription regulation</keyword>
<dbReference type="AlphaFoldDB" id="A0AAW3JRQ0"/>
<evidence type="ECO:0000313" key="8">
    <source>
        <dbReference type="Proteomes" id="UP000050833"/>
    </source>
</evidence>
<evidence type="ECO:0000259" key="5">
    <source>
        <dbReference type="Pfam" id="PF04542"/>
    </source>
</evidence>
<keyword evidence="4" id="KW-0804">Transcription</keyword>
<dbReference type="InterPro" id="IPR013324">
    <property type="entry name" value="RNA_pol_sigma_r3/r4-like"/>
</dbReference>
<dbReference type="InterPro" id="IPR036388">
    <property type="entry name" value="WH-like_DNA-bd_sf"/>
</dbReference>
<dbReference type="GO" id="GO:0016987">
    <property type="term" value="F:sigma factor activity"/>
    <property type="evidence" value="ECO:0007669"/>
    <property type="project" value="UniProtKB-KW"/>
</dbReference>
<dbReference type="Pfam" id="PF04542">
    <property type="entry name" value="Sigma70_r2"/>
    <property type="match status" value="1"/>
</dbReference>
<evidence type="ECO:0000256" key="2">
    <source>
        <dbReference type="ARBA" id="ARBA00023015"/>
    </source>
</evidence>
<dbReference type="InterPro" id="IPR007627">
    <property type="entry name" value="RNA_pol_sigma70_r2"/>
</dbReference>
<evidence type="ECO:0000256" key="4">
    <source>
        <dbReference type="ARBA" id="ARBA00023163"/>
    </source>
</evidence>
<dbReference type="PANTHER" id="PTHR43133:SF60">
    <property type="entry name" value="RNA POLYMERASE SIGMA FACTOR SIGV"/>
    <property type="match status" value="1"/>
</dbReference>
<evidence type="ECO:0000256" key="1">
    <source>
        <dbReference type="ARBA" id="ARBA00010641"/>
    </source>
</evidence>
<accession>A0AAW3JRQ0</accession>
<dbReference type="Gene3D" id="1.10.10.10">
    <property type="entry name" value="Winged helix-like DNA-binding domain superfamily/Winged helix DNA-binding domain"/>
    <property type="match status" value="1"/>
</dbReference>
<gene>
    <name evidence="7" type="ORF">APZ18_10025</name>
</gene>
<dbReference type="InterPro" id="IPR014284">
    <property type="entry name" value="RNA_pol_sigma-70_dom"/>
</dbReference>
<keyword evidence="8" id="KW-1185">Reference proteome</keyword>
<dbReference type="InterPro" id="IPR039425">
    <property type="entry name" value="RNA_pol_sigma-70-like"/>
</dbReference>
<dbReference type="Proteomes" id="UP000050833">
    <property type="component" value="Unassembled WGS sequence"/>
</dbReference>
<dbReference type="SUPFAM" id="SSF88659">
    <property type="entry name" value="Sigma3 and sigma4 domains of RNA polymerase sigma factors"/>
    <property type="match status" value="1"/>
</dbReference>
<evidence type="ECO:0000256" key="3">
    <source>
        <dbReference type="ARBA" id="ARBA00023082"/>
    </source>
</evidence>
<protein>
    <submittedName>
        <fullName evidence="7">Uncharacterized protein</fullName>
    </submittedName>
</protein>
<dbReference type="Pfam" id="PF08281">
    <property type="entry name" value="Sigma70_r4_2"/>
    <property type="match status" value="1"/>
</dbReference>
<dbReference type="GO" id="GO:0003677">
    <property type="term" value="F:DNA binding"/>
    <property type="evidence" value="ECO:0007669"/>
    <property type="project" value="InterPro"/>
</dbReference>
<feature type="domain" description="RNA polymerase sigma factor 70 region 4 type 2" evidence="6">
    <location>
        <begin position="124"/>
        <end position="172"/>
    </location>
</feature>
<organism evidence="7 8">
    <name type="scientific">Butyribacter intestini</name>
    <dbReference type="NCBI Taxonomy" id="1703332"/>
    <lineage>
        <taxon>Bacteria</taxon>
        <taxon>Bacillati</taxon>
        <taxon>Bacillota</taxon>
        <taxon>Clostridia</taxon>
        <taxon>Lachnospirales</taxon>
        <taxon>Lachnospiraceae</taxon>
        <taxon>Butyribacter</taxon>
    </lineage>
</organism>
<dbReference type="GO" id="GO:0006352">
    <property type="term" value="P:DNA-templated transcription initiation"/>
    <property type="evidence" value="ECO:0007669"/>
    <property type="project" value="InterPro"/>
</dbReference>
<dbReference type="PANTHER" id="PTHR43133">
    <property type="entry name" value="RNA POLYMERASE ECF-TYPE SIGMA FACTO"/>
    <property type="match status" value="1"/>
</dbReference>
<evidence type="ECO:0000313" key="7">
    <source>
        <dbReference type="EMBL" id="KQC85040.1"/>
    </source>
</evidence>
<dbReference type="SUPFAM" id="SSF88946">
    <property type="entry name" value="Sigma2 domain of RNA polymerase sigma factors"/>
    <property type="match status" value="1"/>
</dbReference>
<dbReference type="Gene3D" id="1.10.1740.10">
    <property type="match status" value="1"/>
</dbReference>